<feature type="transmembrane region" description="Helical" evidence="6">
    <location>
        <begin position="377"/>
        <end position="394"/>
    </location>
</feature>
<dbReference type="PANTHER" id="PTHR23520">
    <property type="entry name" value="TRANSPORTER, PUTATIVE (AFU_ORTHOLOGUE AFUA_3G04000)-RELATED"/>
    <property type="match status" value="1"/>
</dbReference>
<reference evidence="8 9" key="1">
    <citation type="submission" date="2018-10" db="EMBL/GenBank/DDBJ databases">
        <title>Genome Sequence of Cohnella sp.</title>
        <authorList>
            <person name="Srinivasan S."/>
            <person name="Kim M.K."/>
        </authorList>
    </citation>
    <scope>NUCLEOTIDE SEQUENCE [LARGE SCALE GENOMIC DNA]</scope>
    <source>
        <strain evidence="8 9">18JY8-7</strain>
    </source>
</reference>
<feature type="transmembrane region" description="Helical" evidence="6">
    <location>
        <begin position="220"/>
        <end position="239"/>
    </location>
</feature>
<dbReference type="SUPFAM" id="SSF103473">
    <property type="entry name" value="MFS general substrate transporter"/>
    <property type="match status" value="1"/>
</dbReference>
<dbReference type="AlphaFoldDB" id="A0A3G3JTX9"/>
<proteinExistence type="predicted"/>
<dbReference type="GO" id="GO:0022857">
    <property type="term" value="F:transmembrane transporter activity"/>
    <property type="evidence" value="ECO:0007669"/>
    <property type="project" value="InterPro"/>
</dbReference>
<feature type="domain" description="Major facilitator superfamily (MFS) profile" evidence="7">
    <location>
        <begin position="15"/>
        <end position="401"/>
    </location>
</feature>
<dbReference type="EMBL" id="CP033433">
    <property type="protein sequence ID" value="AYQ71690.1"/>
    <property type="molecule type" value="Genomic_DNA"/>
</dbReference>
<feature type="transmembrane region" description="Helical" evidence="6">
    <location>
        <begin position="80"/>
        <end position="98"/>
    </location>
</feature>
<evidence type="ECO:0000256" key="2">
    <source>
        <dbReference type="ARBA" id="ARBA00022448"/>
    </source>
</evidence>
<feature type="transmembrane region" description="Helical" evidence="6">
    <location>
        <begin position="110"/>
        <end position="128"/>
    </location>
</feature>
<protein>
    <submittedName>
        <fullName evidence="8">MFS transporter</fullName>
    </submittedName>
</protein>
<evidence type="ECO:0000256" key="1">
    <source>
        <dbReference type="ARBA" id="ARBA00004651"/>
    </source>
</evidence>
<feature type="transmembrane region" description="Helical" evidence="6">
    <location>
        <begin position="140"/>
        <end position="166"/>
    </location>
</feature>
<dbReference type="Proteomes" id="UP000269097">
    <property type="component" value="Chromosome"/>
</dbReference>
<dbReference type="InterPro" id="IPR011701">
    <property type="entry name" value="MFS"/>
</dbReference>
<feature type="transmembrane region" description="Helical" evidence="6">
    <location>
        <begin position="20"/>
        <end position="42"/>
    </location>
</feature>
<evidence type="ECO:0000313" key="8">
    <source>
        <dbReference type="EMBL" id="AYQ71690.1"/>
    </source>
</evidence>
<keyword evidence="2" id="KW-0813">Transport</keyword>
<evidence type="ECO:0000256" key="4">
    <source>
        <dbReference type="ARBA" id="ARBA00022989"/>
    </source>
</evidence>
<dbReference type="InterPro" id="IPR020846">
    <property type="entry name" value="MFS_dom"/>
</dbReference>
<dbReference type="PROSITE" id="PS50850">
    <property type="entry name" value="MFS"/>
    <property type="match status" value="1"/>
</dbReference>
<accession>A0A3G3JTX9</accession>
<evidence type="ECO:0000259" key="7">
    <source>
        <dbReference type="PROSITE" id="PS50850"/>
    </source>
</evidence>
<evidence type="ECO:0000256" key="5">
    <source>
        <dbReference type="ARBA" id="ARBA00023136"/>
    </source>
</evidence>
<feature type="transmembrane region" description="Helical" evidence="6">
    <location>
        <begin position="172"/>
        <end position="194"/>
    </location>
</feature>
<dbReference type="GO" id="GO:0005886">
    <property type="term" value="C:plasma membrane"/>
    <property type="evidence" value="ECO:0007669"/>
    <property type="project" value="UniProtKB-SubCell"/>
</dbReference>
<dbReference type="Gene3D" id="1.20.1250.20">
    <property type="entry name" value="MFS general substrate transporter like domains"/>
    <property type="match status" value="2"/>
</dbReference>
<keyword evidence="3 6" id="KW-0812">Transmembrane</keyword>
<feature type="transmembrane region" description="Helical" evidence="6">
    <location>
        <begin position="289"/>
        <end position="307"/>
    </location>
</feature>
<keyword evidence="5 6" id="KW-0472">Membrane</keyword>
<feature type="transmembrane region" description="Helical" evidence="6">
    <location>
        <begin position="54"/>
        <end position="73"/>
    </location>
</feature>
<feature type="transmembrane region" description="Helical" evidence="6">
    <location>
        <begin position="259"/>
        <end position="277"/>
    </location>
</feature>
<dbReference type="RefSeq" id="WP_123039753.1">
    <property type="nucleotide sequence ID" value="NZ_CP033433.1"/>
</dbReference>
<dbReference type="PANTHER" id="PTHR23520:SF5">
    <property type="entry name" value="TRANSPORTER, PUTATIVE (AFU_ORTHOLOGUE AFUA_3G04000)-RELATED"/>
    <property type="match status" value="1"/>
</dbReference>
<evidence type="ECO:0000256" key="6">
    <source>
        <dbReference type="SAM" id="Phobius"/>
    </source>
</evidence>
<sequence length="410" mass="44002">MREYWRNWAGDLSPGVRRFIATESLFGIGAGILALILNLHLLELGMNEEQIGQITSLGAIVTGLLSVPAGLLIRFVGRKAMLVIGMLLTGAGIAGFGLATSPAAVAACQFVYSVGLTGIVTSEIQLIFEYCPDKKEERRAYALLFGMFTFFVGVGTLLGGVLPSWLGGYTTAYQYTFFAAAACYALGGGLRGLLLPPSGKAPAAAAKVIPEQPSGRRAKYGPILVLCAVIFLSGVLFGLLNPYLNVIVKYRFGWHDEAISILLTLSGFFLFAGSLLVPSMLEKAGIRKSFVLLFAANALFAFLLALAVPAPVFSVLLLLRGGLFSMLSNLLDSEAMSAVREEDRNLFAGWRTIARSAGNALASYATGWILAASDYRLPFLLAGIAFVLGYVLYLRTMEPILVRREAARRT</sequence>
<keyword evidence="4 6" id="KW-1133">Transmembrane helix</keyword>
<organism evidence="8 9">
    <name type="scientific">Cohnella candidum</name>
    <dbReference type="NCBI Taxonomy" id="2674991"/>
    <lineage>
        <taxon>Bacteria</taxon>
        <taxon>Bacillati</taxon>
        <taxon>Bacillota</taxon>
        <taxon>Bacilli</taxon>
        <taxon>Bacillales</taxon>
        <taxon>Paenibacillaceae</taxon>
        <taxon>Cohnella</taxon>
    </lineage>
</organism>
<dbReference type="InterPro" id="IPR036259">
    <property type="entry name" value="MFS_trans_sf"/>
</dbReference>
<keyword evidence="9" id="KW-1185">Reference proteome</keyword>
<gene>
    <name evidence="8" type="ORF">EAV92_03345</name>
</gene>
<evidence type="ECO:0000313" key="9">
    <source>
        <dbReference type="Proteomes" id="UP000269097"/>
    </source>
</evidence>
<dbReference type="Pfam" id="PF07690">
    <property type="entry name" value="MFS_1"/>
    <property type="match status" value="2"/>
</dbReference>
<dbReference type="KEGG" id="coh:EAV92_03345"/>
<evidence type="ECO:0000256" key="3">
    <source>
        <dbReference type="ARBA" id="ARBA00022692"/>
    </source>
</evidence>
<comment type="subcellular location">
    <subcellularLocation>
        <location evidence="1">Cell membrane</location>
        <topology evidence="1">Multi-pass membrane protein</topology>
    </subcellularLocation>
</comment>
<name>A0A3G3JTX9_9BACL</name>